<name>A0ABC9TNN1_CLOSY</name>
<dbReference type="InterPro" id="IPR006094">
    <property type="entry name" value="Oxid_FAD_bind_N"/>
</dbReference>
<comment type="caution">
    <text evidence="6">The sequence shown here is derived from an EMBL/GenBank/DDBJ whole genome shotgun (WGS) entry which is preliminary data.</text>
</comment>
<dbReference type="EMBL" id="AWSU01000400">
    <property type="protein sequence ID" value="ERI73287.1"/>
    <property type="molecule type" value="Genomic_DNA"/>
</dbReference>
<dbReference type="InterPro" id="IPR016166">
    <property type="entry name" value="FAD-bd_PCMH"/>
</dbReference>
<evidence type="ECO:0000256" key="2">
    <source>
        <dbReference type="ARBA" id="ARBA00022630"/>
    </source>
</evidence>
<dbReference type="Gene3D" id="3.30.465.10">
    <property type="match status" value="1"/>
</dbReference>
<dbReference type="SUPFAM" id="SSF55103">
    <property type="entry name" value="FAD-linked oxidases, C-terminal domain"/>
    <property type="match status" value="1"/>
</dbReference>
<dbReference type="InterPro" id="IPR036318">
    <property type="entry name" value="FAD-bd_PCMH-like_sf"/>
</dbReference>
<dbReference type="Proteomes" id="UP000016491">
    <property type="component" value="Unassembled WGS sequence"/>
</dbReference>
<proteinExistence type="predicted"/>
<dbReference type="InterPro" id="IPR016171">
    <property type="entry name" value="Vanillyl_alc_oxidase_C-sub2"/>
</dbReference>
<dbReference type="InterPro" id="IPR051914">
    <property type="entry name" value="FAD-linked_OxidoTrans_Type4"/>
</dbReference>
<dbReference type="InterPro" id="IPR004113">
    <property type="entry name" value="FAD-bd_oxidored_4_C"/>
</dbReference>
<dbReference type="Gene3D" id="1.10.45.10">
    <property type="entry name" value="Vanillyl-alcohol Oxidase, Chain A, domain 4"/>
    <property type="match status" value="1"/>
</dbReference>
<reference evidence="6 7" key="1">
    <citation type="submission" date="2013-07" db="EMBL/GenBank/DDBJ databases">
        <authorList>
            <person name="Weinstock G."/>
            <person name="Sodergren E."/>
            <person name="Wylie T."/>
            <person name="Fulton L."/>
            <person name="Fulton R."/>
            <person name="Fronick C."/>
            <person name="O'Laughlin M."/>
            <person name="Godfrey J."/>
            <person name="Miner T."/>
            <person name="Herter B."/>
            <person name="Appelbaum E."/>
            <person name="Cordes M."/>
            <person name="Lek S."/>
            <person name="Wollam A."/>
            <person name="Pepin K.H."/>
            <person name="Palsikar V.B."/>
            <person name="Mitreva M."/>
            <person name="Wilson R.K."/>
        </authorList>
    </citation>
    <scope>NUCLEOTIDE SEQUENCE [LARGE SCALE GENOMIC DNA]</scope>
    <source>
        <strain evidence="6 7">ATCC 14940</strain>
    </source>
</reference>
<gene>
    <name evidence="6" type="ORF">CLOSYM_05011</name>
</gene>
<dbReference type="InterPro" id="IPR016169">
    <property type="entry name" value="FAD-bd_PCMH_sub2"/>
</dbReference>
<organism evidence="6 7">
    <name type="scientific">[Clostridium] symbiosum ATCC 14940</name>
    <dbReference type="NCBI Taxonomy" id="411472"/>
    <lineage>
        <taxon>Bacteria</taxon>
        <taxon>Bacillati</taxon>
        <taxon>Bacillota</taxon>
        <taxon>Clostridia</taxon>
        <taxon>Lachnospirales</taxon>
        <taxon>Lachnospiraceae</taxon>
        <taxon>Otoolea</taxon>
    </lineage>
</organism>
<dbReference type="InterPro" id="IPR016164">
    <property type="entry name" value="FAD-linked_Oxase-like_C"/>
</dbReference>
<dbReference type="Pfam" id="PF02913">
    <property type="entry name" value="FAD-oxidase_C"/>
    <property type="match status" value="1"/>
</dbReference>
<evidence type="ECO:0000313" key="6">
    <source>
        <dbReference type="EMBL" id="ERI73287.1"/>
    </source>
</evidence>
<dbReference type="SUPFAM" id="SSF56176">
    <property type="entry name" value="FAD-binding/transporter-associated domain-like"/>
    <property type="match status" value="1"/>
</dbReference>
<feature type="domain" description="FAD-binding PCMH-type" evidence="5">
    <location>
        <begin position="72"/>
        <end position="249"/>
    </location>
</feature>
<evidence type="ECO:0000259" key="5">
    <source>
        <dbReference type="PROSITE" id="PS51387"/>
    </source>
</evidence>
<keyword evidence="4" id="KW-0560">Oxidoreductase</keyword>
<evidence type="ECO:0000256" key="3">
    <source>
        <dbReference type="ARBA" id="ARBA00022827"/>
    </source>
</evidence>
<sequence>MAAATDREREIDMRMNDKLSIGTGRDREAAPDIRTEVRTDTIRAYLKKKLRSDQILSDKIDGKYLSDAMGRRKGAAALVVFPESAAEVSFIMRSAWENELPVTPRGAGTNLTGATVPDGGIVLDLSRMNRILEFDPDTFTATVEPGVLLADFQSYVEEKGYFYPPDPGEKQSTIGGNISTNAGGMRAVKYGVTRDYVMGLELVKADGTVITVGSRNRKDSSGLNLTNLLIGSEGTLAVITKCILRLLPKPEYSVSALVPFRTLREGIASVHTLSASGTAPTAVEFVEKDVVRLGEEFIGEKFPPCDAACYLILTFDGSRTGVEEDLKKAETVLRRSGASGFLVLDEAELAKRVWKIRGALVKAVEAVSIQEPVDVVVPIDRIEEFVTFCSGLQKETGIGMVSFGHAGDGNVHLCVVRGDIPQERWETELSAVLARIYSKAEELGGLISGEHGIGLAKKRYFEHASSPEVLELMRMIKQSFDGKGILNPGKSYLES</sequence>
<dbReference type="AlphaFoldDB" id="A0ABC9TNN1"/>
<accession>A0ABC9TNN1</accession>
<keyword evidence="2" id="KW-0285">Flavoprotein</keyword>
<dbReference type="GO" id="GO:0016491">
    <property type="term" value="F:oxidoreductase activity"/>
    <property type="evidence" value="ECO:0007669"/>
    <property type="project" value="UniProtKB-KW"/>
</dbReference>
<comment type="cofactor">
    <cofactor evidence="1">
        <name>FAD</name>
        <dbReference type="ChEBI" id="CHEBI:57692"/>
    </cofactor>
</comment>
<keyword evidence="3" id="KW-0274">FAD</keyword>
<protein>
    <submittedName>
        <fullName evidence="6">Glycolate oxidase, subunit GlcD</fullName>
    </submittedName>
</protein>
<dbReference type="PANTHER" id="PTHR42934">
    <property type="entry name" value="GLYCOLATE OXIDASE SUBUNIT GLCD"/>
    <property type="match status" value="1"/>
</dbReference>
<dbReference type="PANTHER" id="PTHR42934:SF2">
    <property type="entry name" value="GLYCOLATE OXIDASE SUBUNIT GLCD"/>
    <property type="match status" value="1"/>
</dbReference>
<dbReference type="Gene3D" id="3.30.70.2740">
    <property type="match status" value="1"/>
</dbReference>
<dbReference type="FunFam" id="1.10.45.10:FF:000001">
    <property type="entry name" value="D-lactate dehydrogenase mitochondrial"/>
    <property type="match status" value="1"/>
</dbReference>
<evidence type="ECO:0000256" key="4">
    <source>
        <dbReference type="ARBA" id="ARBA00023002"/>
    </source>
</evidence>
<dbReference type="PROSITE" id="PS51387">
    <property type="entry name" value="FAD_PCMH"/>
    <property type="match status" value="1"/>
</dbReference>
<dbReference type="Pfam" id="PF01565">
    <property type="entry name" value="FAD_binding_4"/>
    <property type="match status" value="1"/>
</dbReference>
<evidence type="ECO:0000313" key="7">
    <source>
        <dbReference type="Proteomes" id="UP000016491"/>
    </source>
</evidence>
<evidence type="ECO:0000256" key="1">
    <source>
        <dbReference type="ARBA" id="ARBA00001974"/>
    </source>
</evidence>